<protein>
    <submittedName>
        <fullName evidence="3">Protein YceI</fullName>
    </submittedName>
</protein>
<sequence length="293" mass="31468">MEQNSLPNLAEFSFIGSTDLGSVPALHSQCDSRQFHRTMPAILPSKISKDADMRCSHSYLTRINVVATIALAWIIFASIAPVACSQDATTPSYKPGDVQTQASRVYVFVDKTGLGHQHGVEAKLLSSRLELGADQNAGKLTFDMNSFDADTQAARKYVGLQGTTDEGTRSAVNNNMKGSAILNVAQYPTATFDVASAIATGQTGSDGLPIYELKGNFTLHGTTHPLEFSVEVEQTRGWLHVRGNFVIKQTSFGITPYSKAFGAIGVADSLKIYGDLFVAPTANVAMSDIPTRQ</sequence>
<dbReference type="PANTHER" id="PTHR34406:SF1">
    <property type="entry name" value="PROTEIN YCEI"/>
    <property type="match status" value="1"/>
</dbReference>
<dbReference type="AlphaFoldDB" id="A0A5C5ZPA5"/>
<evidence type="ECO:0000313" key="3">
    <source>
        <dbReference type="EMBL" id="TWT89352.1"/>
    </source>
</evidence>
<dbReference type="Gene3D" id="2.40.128.110">
    <property type="entry name" value="Lipid/polyisoprenoid-binding, YceI-like"/>
    <property type="match status" value="1"/>
</dbReference>
<evidence type="ECO:0000256" key="1">
    <source>
        <dbReference type="SAM" id="Phobius"/>
    </source>
</evidence>
<gene>
    <name evidence="3" type="primary">yceI</name>
    <name evidence="3" type="ORF">Pla100_55150</name>
</gene>
<dbReference type="OrthoDB" id="273832at2"/>
<organism evidence="3 4">
    <name type="scientific">Neorhodopirellula pilleata</name>
    <dbReference type="NCBI Taxonomy" id="2714738"/>
    <lineage>
        <taxon>Bacteria</taxon>
        <taxon>Pseudomonadati</taxon>
        <taxon>Planctomycetota</taxon>
        <taxon>Planctomycetia</taxon>
        <taxon>Pirellulales</taxon>
        <taxon>Pirellulaceae</taxon>
        <taxon>Neorhodopirellula</taxon>
    </lineage>
</organism>
<dbReference type="Proteomes" id="UP000316213">
    <property type="component" value="Unassembled WGS sequence"/>
</dbReference>
<comment type="caution">
    <text evidence="3">The sequence shown here is derived from an EMBL/GenBank/DDBJ whole genome shotgun (WGS) entry which is preliminary data.</text>
</comment>
<keyword evidence="1" id="KW-0812">Transmembrane</keyword>
<evidence type="ECO:0000259" key="2">
    <source>
        <dbReference type="SMART" id="SM00867"/>
    </source>
</evidence>
<dbReference type="PANTHER" id="PTHR34406">
    <property type="entry name" value="PROTEIN YCEI"/>
    <property type="match status" value="1"/>
</dbReference>
<keyword evidence="1" id="KW-0472">Membrane</keyword>
<dbReference type="InterPro" id="IPR007372">
    <property type="entry name" value="Lipid/polyisoprenoid-bd_YceI"/>
</dbReference>
<evidence type="ECO:0000313" key="4">
    <source>
        <dbReference type="Proteomes" id="UP000316213"/>
    </source>
</evidence>
<proteinExistence type="predicted"/>
<keyword evidence="4" id="KW-1185">Reference proteome</keyword>
<keyword evidence="1" id="KW-1133">Transmembrane helix</keyword>
<name>A0A5C5ZPA5_9BACT</name>
<dbReference type="Pfam" id="PF04264">
    <property type="entry name" value="YceI"/>
    <property type="match status" value="1"/>
</dbReference>
<reference evidence="3 4" key="1">
    <citation type="submission" date="2019-02" db="EMBL/GenBank/DDBJ databases">
        <title>Deep-cultivation of Planctomycetes and their phenomic and genomic characterization uncovers novel biology.</title>
        <authorList>
            <person name="Wiegand S."/>
            <person name="Jogler M."/>
            <person name="Boedeker C."/>
            <person name="Pinto D."/>
            <person name="Vollmers J."/>
            <person name="Rivas-Marin E."/>
            <person name="Kohn T."/>
            <person name="Peeters S.H."/>
            <person name="Heuer A."/>
            <person name="Rast P."/>
            <person name="Oberbeckmann S."/>
            <person name="Bunk B."/>
            <person name="Jeske O."/>
            <person name="Meyerdierks A."/>
            <person name="Storesund J.E."/>
            <person name="Kallscheuer N."/>
            <person name="Luecker S."/>
            <person name="Lage O.M."/>
            <person name="Pohl T."/>
            <person name="Merkel B.J."/>
            <person name="Hornburger P."/>
            <person name="Mueller R.-W."/>
            <person name="Bruemmer F."/>
            <person name="Labrenz M."/>
            <person name="Spormann A.M."/>
            <person name="Op Den Camp H."/>
            <person name="Overmann J."/>
            <person name="Amann R."/>
            <person name="Jetten M.S.M."/>
            <person name="Mascher T."/>
            <person name="Medema M.H."/>
            <person name="Devos D.P."/>
            <person name="Kaster A.-K."/>
            <person name="Ovreas L."/>
            <person name="Rohde M."/>
            <person name="Galperin M.Y."/>
            <person name="Jogler C."/>
        </authorList>
    </citation>
    <scope>NUCLEOTIDE SEQUENCE [LARGE SCALE GENOMIC DNA]</scope>
    <source>
        <strain evidence="3 4">Pla100</strain>
    </source>
</reference>
<accession>A0A5C5ZPA5</accession>
<dbReference type="EMBL" id="SJPM01000018">
    <property type="protein sequence ID" value="TWT89352.1"/>
    <property type="molecule type" value="Genomic_DNA"/>
</dbReference>
<dbReference type="SMART" id="SM00867">
    <property type="entry name" value="YceI"/>
    <property type="match status" value="1"/>
</dbReference>
<dbReference type="InterPro" id="IPR036761">
    <property type="entry name" value="TTHA0802/YceI-like_sf"/>
</dbReference>
<dbReference type="SUPFAM" id="SSF101874">
    <property type="entry name" value="YceI-like"/>
    <property type="match status" value="1"/>
</dbReference>
<feature type="domain" description="Lipid/polyisoprenoid-binding YceI-like" evidence="2">
    <location>
        <begin position="92"/>
        <end position="279"/>
    </location>
</feature>
<feature type="transmembrane region" description="Helical" evidence="1">
    <location>
        <begin position="63"/>
        <end position="83"/>
    </location>
</feature>